<dbReference type="Gene3D" id="3.30.1120.90">
    <property type="entry name" value="Nucleosome assembly protein"/>
    <property type="match status" value="1"/>
</dbReference>
<evidence type="ECO:0000256" key="1">
    <source>
        <dbReference type="ARBA" id="ARBA00009947"/>
    </source>
</evidence>
<keyword evidence="4" id="KW-1185">Reference proteome</keyword>
<dbReference type="GO" id="GO:0005634">
    <property type="term" value="C:nucleus"/>
    <property type="evidence" value="ECO:0007669"/>
    <property type="project" value="InterPro"/>
</dbReference>
<evidence type="ECO:0000256" key="2">
    <source>
        <dbReference type="RuleBase" id="RU003876"/>
    </source>
</evidence>
<comment type="similarity">
    <text evidence="1 2">Belongs to the nucleosome assembly protein (NAP) family.</text>
</comment>
<proteinExistence type="inferred from homology"/>
<reference evidence="3" key="1">
    <citation type="submission" date="2019-08" db="EMBL/GenBank/DDBJ databases">
        <title>Phocoena sinus (Vaquita) genome, mPhoSin1, primary haplotype.</title>
        <authorList>
            <person name="Morin P."/>
            <person name="Mountcastle J."/>
            <person name="Fungtammasan C."/>
            <person name="Rhie A."/>
            <person name="Rojas-Bracho L."/>
            <person name="Smith C.R."/>
            <person name="Taylor B.L."/>
            <person name="Gulland F.M.D."/>
            <person name="Musser W."/>
            <person name="Houck M."/>
            <person name="Haase B."/>
            <person name="Paez S."/>
            <person name="Howe K."/>
            <person name="Torrance J."/>
            <person name="Formenti G."/>
            <person name="Phillippy A."/>
            <person name="Ryder O."/>
            <person name="Jarvis E.D."/>
            <person name="Fedrigo O."/>
        </authorList>
    </citation>
    <scope>NUCLEOTIDE SEQUENCE [LARGE SCALE GENOMIC DNA]</scope>
</reference>
<dbReference type="AlphaFoldDB" id="A0A8C9EA17"/>
<organism evidence="3 4">
    <name type="scientific">Phocoena sinus</name>
    <name type="common">Vaquita</name>
    <dbReference type="NCBI Taxonomy" id="42100"/>
    <lineage>
        <taxon>Eukaryota</taxon>
        <taxon>Metazoa</taxon>
        <taxon>Chordata</taxon>
        <taxon>Craniata</taxon>
        <taxon>Vertebrata</taxon>
        <taxon>Euteleostomi</taxon>
        <taxon>Mammalia</taxon>
        <taxon>Eutheria</taxon>
        <taxon>Laurasiatheria</taxon>
        <taxon>Artiodactyla</taxon>
        <taxon>Whippomorpha</taxon>
        <taxon>Cetacea</taxon>
        <taxon>Odontoceti</taxon>
        <taxon>Phocoenidae</taxon>
        <taxon>Phocoena</taxon>
    </lineage>
</organism>
<dbReference type="Pfam" id="PF00956">
    <property type="entry name" value="NAP"/>
    <property type="match status" value="1"/>
</dbReference>
<evidence type="ECO:0008006" key="5">
    <source>
        <dbReference type="Google" id="ProtNLM"/>
    </source>
</evidence>
<dbReference type="SUPFAM" id="SSF143113">
    <property type="entry name" value="NAP-like"/>
    <property type="match status" value="1"/>
</dbReference>
<dbReference type="Ensembl" id="ENSPSNT00000032482.1">
    <property type="protein sequence ID" value="ENSPSNP00000028935.1"/>
    <property type="gene ID" value="ENSPSNG00000020976.1"/>
</dbReference>
<dbReference type="PANTHER" id="PTHR11875">
    <property type="entry name" value="TESTIS-SPECIFIC Y-ENCODED PROTEIN"/>
    <property type="match status" value="1"/>
</dbReference>
<sequence>GQELVNHTASTASVSASILAPTGAHVSTNCRVLHFGESFPVKKLMMEGLGEQGAAGEEGPLIGVVAAESSPQALMGYSLDEGFTESLPLAVKHRVYALKNLQAKSAGLDAKYLREFHSIERKFAGIYWPLLEKRHQIINALYKPMKEECEVKSKAEDNDYNEVEDYSNAQMQGLEENPEYEDLEEHCEEDFKDVEEVFGEYGGIEGHDVDEEKEEPTGIPDFWLTVLKNVEEISPLIQKYDEPILKLLRDVKVKFSKPDKPLAFTLEFHFEPNDYFTNEVLTKSYTLKSKLHYSDPHPFRGSAVEHCIDCKIVWNEGRNVTVQTVLKKQRHRFWGLLRTVTQEFPRESFFNFFSALRWGMDADEDEEDVFIAHSLRTFVIPRAVLYFTGEALETEQEGVIRECNELAYDKVTHENGLAAIEGAKGQSLDPQEEDIDS</sequence>
<dbReference type="InterPro" id="IPR002164">
    <property type="entry name" value="NAP_family"/>
</dbReference>
<protein>
    <recommendedName>
        <fullName evidence="5">Nucleosome assembly protein 1-like 2</fullName>
    </recommendedName>
</protein>
<evidence type="ECO:0000313" key="3">
    <source>
        <dbReference type="Ensembl" id="ENSPSNP00000028935.1"/>
    </source>
</evidence>
<accession>A0A8C9EA17</accession>
<dbReference type="FunFam" id="1.20.5.1500:FF:000001">
    <property type="entry name" value="Nucleosome assembly protein 1-like 1"/>
    <property type="match status" value="1"/>
</dbReference>
<name>A0A8C9EA17_PHOSS</name>
<dbReference type="InterPro" id="IPR037231">
    <property type="entry name" value="NAP-like_sf"/>
</dbReference>
<evidence type="ECO:0000313" key="4">
    <source>
        <dbReference type="Proteomes" id="UP000694554"/>
    </source>
</evidence>
<reference evidence="3" key="2">
    <citation type="submission" date="2025-08" db="UniProtKB">
        <authorList>
            <consortium name="Ensembl"/>
        </authorList>
    </citation>
    <scope>IDENTIFICATION</scope>
</reference>
<dbReference type="Proteomes" id="UP000694554">
    <property type="component" value="Chromosome X"/>
</dbReference>
<dbReference type="GO" id="GO:0006334">
    <property type="term" value="P:nucleosome assembly"/>
    <property type="evidence" value="ECO:0007669"/>
    <property type="project" value="InterPro"/>
</dbReference>
<dbReference type="Gene3D" id="1.20.5.1500">
    <property type="match status" value="1"/>
</dbReference>
<reference evidence="3" key="3">
    <citation type="submission" date="2025-09" db="UniProtKB">
        <authorList>
            <consortium name="Ensembl"/>
        </authorList>
    </citation>
    <scope>IDENTIFICATION</scope>
</reference>
<dbReference type="GeneTree" id="ENSGT00940000163372"/>